<accession>A3LN00</accession>
<proteinExistence type="predicted"/>
<evidence type="ECO:0000313" key="1">
    <source>
        <dbReference type="EMBL" id="ABN64773.2"/>
    </source>
</evidence>
<dbReference type="OMA" id="THPKFIN"/>
<reference evidence="1 2" key="1">
    <citation type="journal article" date="2007" name="Nat. Biotechnol.">
        <title>Genome sequence of the lignocellulose-bioconverting and xylose-fermenting yeast Pichia stipitis.</title>
        <authorList>
            <person name="Jeffries T.W."/>
            <person name="Grigoriev I.V."/>
            <person name="Grimwood J."/>
            <person name="Laplaza J.M."/>
            <person name="Aerts A."/>
            <person name="Salamov A."/>
            <person name="Schmutz J."/>
            <person name="Lindquist E."/>
            <person name="Dehal P."/>
            <person name="Shapiro H."/>
            <person name="Jin Y.S."/>
            <person name="Passoth V."/>
            <person name="Richardson P.M."/>
        </authorList>
    </citation>
    <scope>NUCLEOTIDE SEQUENCE [LARGE SCALE GENOMIC DNA]</scope>
    <source>
        <strain evidence="2">ATCC 58785 / CBS 6054 / NBRC 10063 / NRRL Y-11545</strain>
    </source>
</reference>
<dbReference type="eggNOG" id="ENOG502RPG2">
    <property type="taxonomic scope" value="Eukaryota"/>
</dbReference>
<dbReference type="RefSeq" id="XP_001382802.2">
    <property type="nucleotide sequence ID" value="XM_001382765.1"/>
</dbReference>
<dbReference type="OrthoDB" id="4015782at2759"/>
<dbReference type="Proteomes" id="UP000002258">
    <property type="component" value="Chromosome 2"/>
</dbReference>
<organism evidence="1 2">
    <name type="scientific">Scheffersomyces stipitis (strain ATCC 58785 / CBS 6054 / NBRC 10063 / NRRL Y-11545)</name>
    <name type="common">Yeast</name>
    <name type="synonym">Pichia stipitis</name>
    <dbReference type="NCBI Taxonomy" id="322104"/>
    <lineage>
        <taxon>Eukaryota</taxon>
        <taxon>Fungi</taxon>
        <taxon>Dikarya</taxon>
        <taxon>Ascomycota</taxon>
        <taxon>Saccharomycotina</taxon>
        <taxon>Pichiomycetes</taxon>
        <taxon>Debaryomycetaceae</taxon>
        <taxon>Scheffersomyces</taxon>
    </lineage>
</organism>
<keyword evidence="2" id="KW-1185">Reference proteome</keyword>
<dbReference type="InParanoid" id="A3LN00"/>
<protein>
    <recommendedName>
        <fullName evidence="3">Required for respiratory growth protein 8, mitochondrial</fullName>
    </recommendedName>
</protein>
<dbReference type="KEGG" id="pic:PICST_56099"/>
<dbReference type="EMBL" id="CP000496">
    <property type="protein sequence ID" value="ABN64773.2"/>
    <property type="molecule type" value="Genomic_DNA"/>
</dbReference>
<name>A3LN00_PICST</name>
<dbReference type="HOGENOM" id="CLU_1111367_0_0_1"/>
<gene>
    <name evidence="1" type="ORF">PICST_56099</name>
</gene>
<dbReference type="GeneID" id="4837519"/>
<evidence type="ECO:0008006" key="3">
    <source>
        <dbReference type="Google" id="ProtNLM"/>
    </source>
</evidence>
<dbReference type="AlphaFoldDB" id="A3LN00"/>
<evidence type="ECO:0000313" key="2">
    <source>
        <dbReference type="Proteomes" id="UP000002258"/>
    </source>
</evidence>
<sequence length="242" mass="28082">MTKPYWNHPVLKNPVKWLPGRKQHAASLYQKGFYENLTSNPFARQLEETRADGTTVRFPQGNLIKLTVDSIRDTSVECKDVNTKDMNRLWIFPIINRAVSQEKFYYNANHILNNRRYLESVVRDAKLSKRFLPRKVQFNSSSDIKRASEFLPHFSEVVKHLYENNIVKLAKGPFTTKGKNGIIIGTQGPLIIFRDNVAVINISKLVENFETILSPQKDSIYIDFEKHPELCELIILLVDYRS</sequence>